<evidence type="ECO:0000313" key="2">
    <source>
        <dbReference type="EMBL" id="PWN28960.1"/>
    </source>
</evidence>
<feature type="compositionally biased region" description="Low complexity" evidence="1">
    <location>
        <begin position="1237"/>
        <end position="1277"/>
    </location>
</feature>
<dbReference type="Proteomes" id="UP000245884">
    <property type="component" value="Unassembled WGS sequence"/>
</dbReference>
<dbReference type="GeneID" id="37030903"/>
<sequence>MMGLLRRKPSAAEGLNGKAQGSSPPPSNDELLQQRKRNPAPLPDLRLSGFDIDKMMGAAGLNGRSSPSPLVTTDDEDLPAGVQRDYITTKGGSSASRSAAHTSMRPSNPPSAYRGPASSVSSSGASSSSTRQPHPPSARPLSKQMPRMASTPQLQPPRNAEPMPVSRTGPLNARRSATLSSDDLPGSSAQSYRRGPPSSAESYLTADRDQNRTRSQRPTSPRSPQQTPRSPQTTHRSPQPAHHSPRSPPAPGAGLMGKIGRALKMESEEERRAREWEEAREQQNQSDRKERYAIKALQAQEEARRKREAEDEVKRKQAAAARAERERRSREAEAERLREEERKRKAEILRKHEEDRRRKIAEEEARIQREITAKRKAEQAERARMKAKEDAEKARLKAIEDAEKARLQAIEDEKRAVEEAKQRYVQAFADGHAAIAEEDRSHVERAQKAADARAEWYREQIGIKAQQQQGQQQQTSSDSGVSLPSSGDANDDQTQAIGPAPVRPPRRAMTEGPTVQGAFDMGVQRSASQGQGPPSHAGPPPQSHGVRFEDSPEHISTPMPRERMPALRFTSALTVGARNTTSATPRHTLSLAPAIRTPWGTGLPSFESTPAQLAEIAHQAAVADTSDPTRPVAGQGWRSHGFGDPRKISSHYRVIHVDDVRLTKRKIQPTKRESVCESQMASSTSRDSKSIADEIDAAFGGDDTGDDADNESEAHSEYEEVWEEYTHEVLQFDLFEQVFTRTTPDVLDRIVAHLDCADVKALRQTNKEVRFALDHLEGREIVLRRFLSPIGYKSWKSAAQEKDPLPLSFADVEAFVLAAEISPEYAQVSVDWLRHPHEMDARMPRLARASTRSYSRVLSRLRNQPGYRVPAAAVAAALSPRSSSPASPSTTSSPRHNSRLPFSPHLSPNLSAPNAPQSQLASPWKPGRAALHRVWVPTSNSIWQTDAEVARCERELFLAGCWSFLKRGDIVHNVAMGDDGSNVGRMIFDGQYLRDLSYNFDRAGHLPSWLNMFLYSPGYYHNVVRASNSNPVVYLDILPWREQIMSSLRLVQDQVETTSAAGARYRIAKWLYRSVAHVKAGQIISDEGVVCADEGWEGRIVFETEGTSEHAKDLVARCAGPLATPQARAQLLATVLGGAAAANGAGAAAGAVLKNPAVRDSRTGKRVEAQTPFAVLRDRSRPGLIWLRPVMPRESVRPEPQQQQHQHQQMSPPQQWQRGPSQHAAMQRPPSANGPLAARPSPSQQGQAAARQSQQRLMTPPHQQMQMQMQPQDQQQQRVSPGRAAR</sequence>
<evidence type="ECO:0000256" key="1">
    <source>
        <dbReference type="SAM" id="MobiDB-lite"/>
    </source>
</evidence>
<feature type="compositionally biased region" description="Low complexity" evidence="1">
    <location>
        <begin position="1198"/>
        <end position="1217"/>
    </location>
</feature>
<dbReference type="RefSeq" id="XP_025363572.1">
    <property type="nucleotide sequence ID" value="XM_025509080.1"/>
</dbReference>
<protein>
    <submittedName>
        <fullName evidence="2">Uncharacterized protein</fullName>
    </submittedName>
</protein>
<feature type="compositionally biased region" description="Low complexity" evidence="1">
    <location>
        <begin position="216"/>
        <end position="242"/>
    </location>
</feature>
<feature type="compositionally biased region" description="Basic and acidic residues" evidence="1">
    <location>
        <begin position="322"/>
        <end position="342"/>
    </location>
</feature>
<gene>
    <name evidence="2" type="ORF">BDZ90DRAFT_278362</name>
</gene>
<feature type="compositionally biased region" description="Basic and acidic residues" evidence="1">
    <location>
        <begin position="263"/>
        <end position="293"/>
    </location>
</feature>
<evidence type="ECO:0000313" key="3">
    <source>
        <dbReference type="Proteomes" id="UP000245884"/>
    </source>
</evidence>
<feature type="region of interest" description="Disordered" evidence="1">
    <location>
        <begin position="1"/>
        <end position="342"/>
    </location>
</feature>
<feature type="region of interest" description="Disordered" evidence="1">
    <location>
        <begin position="460"/>
        <end position="513"/>
    </location>
</feature>
<dbReference type="GO" id="GO:0031267">
    <property type="term" value="F:small GTPase binding"/>
    <property type="evidence" value="ECO:0007669"/>
    <property type="project" value="InterPro"/>
</dbReference>
<reference evidence="2 3" key="1">
    <citation type="journal article" date="2018" name="Mol. Biol. Evol.">
        <title>Broad Genomic Sampling Reveals a Smut Pathogenic Ancestry of the Fungal Clade Ustilaginomycotina.</title>
        <authorList>
            <person name="Kijpornyongpan T."/>
            <person name="Mondo S.J."/>
            <person name="Barry K."/>
            <person name="Sandor L."/>
            <person name="Lee J."/>
            <person name="Lipzen A."/>
            <person name="Pangilinan J."/>
            <person name="LaButti K."/>
            <person name="Hainaut M."/>
            <person name="Henrissat B."/>
            <person name="Grigoriev I.V."/>
            <person name="Spatafora J.W."/>
            <person name="Aime M.C."/>
        </authorList>
    </citation>
    <scope>NUCLEOTIDE SEQUENCE [LARGE SCALE GENOMIC DNA]</scope>
    <source>
        <strain evidence="2 3">MCA 5214</strain>
    </source>
</reference>
<feature type="compositionally biased region" description="Low complexity" evidence="1">
    <location>
        <begin position="878"/>
        <end position="894"/>
    </location>
</feature>
<feature type="region of interest" description="Disordered" evidence="1">
    <location>
        <begin position="525"/>
        <end position="560"/>
    </location>
</feature>
<feature type="compositionally biased region" description="Polar residues" evidence="1">
    <location>
        <begin position="175"/>
        <end position="191"/>
    </location>
</feature>
<feature type="region of interest" description="Disordered" evidence="1">
    <location>
        <begin position="878"/>
        <end position="923"/>
    </location>
</feature>
<feature type="compositionally biased region" description="Low complexity" evidence="1">
    <location>
        <begin position="117"/>
        <end position="129"/>
    </location>
</feature>
<feature type="compositionally biased region" description="Low complexity" evidence="1">
    <location>
        <begin position="466"/>
        <end position="488"/>
    </location>
</feature>
<feature type="compositionally biased region" description="Polar residues" evidence="1">
    <location>
        <begin position="90"/>
        <end position="106"/>
    </location>
</feature>
<keyword evidence="3" id="KW-1185">Reference proteome</keyword>
<proteinExistence type="predicted"/>
<dbReference type="PANTHER" id="PTHR15746:SF23">
    <property type="entry name" value="RAB11 INTERACTING PROTEIN, ISOFORM A"/>
    <property type="match status" value="1"/>
</dbReference>
<feature type="compositionally biased region" description="Basic and acidic residues" evidence="1">
    <location>
        <begin position="301"/>
        <end position="315"/>
    </location>
</feature>
<dbReference type="STRING" id="1569628.A0A316UUH5"/>
<feature type="region of interest" description="Disordered" evidence="1">
    <location>
        <begin position="435"/>
        <end position="454"/>
    </location>
</feature>
<dbReference type="PANTHER" id="PTHR15746">
    <property type="entry name" value="RAB11-RELATED"/>
    <property type="match status" value="1"/>
</dbReference>
<dbReference type="EMBL" id="KZ819664">
    <property type="protein sequence ID" value="PWN28960.1"/>
    <property type="molecule type" value="Genomic_DNA"/>
</dbReference>
<feature type="region of interest" description="Disordered" evidence="1">
    <location>
        <begin position="1195"/>
        <end position="1286"/>
    </location>
</feature>
<dbReference type="OrthoDB" id="3365519at2759"/>
<accession>A0A316UUH5</accession>
<feature type="region of interest" description="Disordered" evidence="1">
    <location>
        <begin position="623"/>
        <end position="643"/>
    </location>
</feature>
<feature type="compositionally biased region" description="Polar residues" evidence="1">
    <location>
        <begin position="906"/>
        <end position="921"/>
    </location>
</feature>
<organism evidence="2 3">
    <name type="scientific">Jaminaea rosea</name>
    <dbReference type="NCBI Taxonomy" id="1569628"/>
    <lineage>
        <taxon>Eukaryota</taxon>
        <taxon>Fungi</taxon>
        <taxon>Dikarya</taxon>
        <taxon>Basidiomycota</taxon>
        <taxon>Ustilaginomycotina</taxon>
        <taxon>Exobasidiomycetes</taxon>
        <taxon>Microstromatales</taxon>
        <taxon>Microstromatales incertae sedis</taxon>
        <taxon>Jaminaea</taxon>
    </lineage>
</organism>
<dbReference type="GO" id="GO:0045055">
    <property type="term" value="P:regulated exocytosis"/>
    <property type="evidence" value="ECO:0007669"/>
    <property type="project" value="TreeGrafter"/>
</dbReference>
<name>A0A316UUH5_9BASI</name>
<feature type="compositionally biased region" description="Polar residues" evidence="1">
    <location>
        <begin position="676"/>
        <end position="685"/>
    </location>
</feature>
<dbReference type="InterPro" id="IPR037789">
    <property type="entry name" value="FIP_classI"/>
</dbReference>
<feature type="region of interest" description="Disordered" evidence="1">
    <location>
        <begin position="670"/>
        <end position="691"/>
    </location>
</feature>